<dbReference type="OMA" id="RTILWNI"/>
<feature type="non-terminal residue" evidence="2">
    <location>
        <position position="1"/>
    </location>
</feature>
<dbReference type="AlphaFoldDB" id="V4C200"/>
<evidence type="ECO:0000313" key="3">
    <source>
        <dbReference type="Proteomes" id="UP000030746"/>
    </source>
</evidence>
<dbReference type="InterPro" id="IPR008753">
    <property type="entry name" value="Peptidase_M13_N"/>
</dbReference>
<protein>
    <recommendedName>
        <fullName evidence="1">Peptidase M13 N-terminal domain-containing protein</fullName>
    </recommendedName>
</protein>
<dbReference type="Gene3D" id="1.10.1380.10">
    <property type="entry name" value="Neutral endopeptidase , domain2"/>
    <property type="match status" value="1"/>
</dbReference>
<dbReference type="GO" id="GO:0005886">
    <property type="term" value="C:plasma membrane"/>
    <property type="evidence" value="ECO:0007669"/>
    <property type="project" value="TreeGrafter"/>
</dbReference>
<dbReference type="Proteomes" id="UP000030746">
    <property type="component" value="Unassembled WGS sequence"/>
</dbReference>
<dbReference type="CTD" id="20252673"/>
<name>V4C200_LOTGI</name>
<dbReference type="InterPro" id="IPR042089">
    <property type="entry name" value="Peptidase_M13_dom_2"/>
</dbReference>
<dbReference type="PROSITE" id="PS51885">
    <property type="entry name" value="NEPRILYSIN"/>
    <property type="match status" value="1"/>
</dbReference>
<dbReference type="Pfam" id="PF05649">
    <property type="entry name" value="Peptidase_M13_N"/>
    <property type="match status" value="1"/>
</dbReference>
<reference evidence="2 3" key="1">
    <citation type="journal article" date="2013" name="Nature">
        <title>Insights into bilaterian evolution from three spiralian genomes.</title>
        <authorList>
            <person name="Simakov O."/>
            <person name="Marletaz F."/>
            <person name="Cho S.J."/>
            <person name="Edsinger-Gonzales E."/>
            <person name="Havlak P."/>
            <person name="Hellsten U."/>
            <person name="Kuo D.H."/>
            <person name="Larsson T."/>
            <person name="Lv J."/>
            <person name="Arendt D."/>
            <person name="Savage R."/>
            <person name="Osoegawa K."/>
            <person name="de Jong P."/>
            <person name="Grimwood J."/>
            <person name="Chapman J.A."/>
            <person name="Shapiro H."/>
            <person name="Aerts A."/>
            <person name="Otillar R.P."/>
            <person name="Terry A.Y."/>
            <person name="Boore J.L."/>
            <person name="Grigoriev I.V."/>
            <person name="Lindberg D.R."/>
            <person name="Seaver E.C."/>
            <person name="Weisblat D.A."/>
            <person name="Putnam N.H."/>
            <person name="Rokhsar D.S."/>
        </authorList>
    </citation>
    <scope>NUCLEOTIDE SEQUENCE [LARGE SCALE GENOMIC DNA]</scope>
</reference>
<feature type="non-terminal residue" evidence="2">
    <location>
        <position position="170"/>
    </location>
</feature>
<accession>V4C200</accession>
<dbReference type="SUPFAM" id="SSF55486">
    <property type="entry name" value="Metalloproteases ('zincins'), catalytic domain"/>
    <property type="match status" value="1"/>
</dbReference>
<dbReference type="PANTHER" id="PTHR11733:SF167">
    <property type="entry name" value="FI17812P1-RELATED"/>
    <property type="match status" value="1"/>
</dbReference>
<feature type="domain" description="Peptidase M13 N-terminal" evidence="1">
    <location>
        <begin position="23"/>
        <end position="162"/>
    </location>
</feature>
<dbReference type="GO" id="GO:0016485">
    <property type="term" value="P:protein processing"/>
    <property type="evidence" value="ECO:0007669"/>
    <property type="project" value="TreeGrafter"/>
</dbReference>
<dbReference type="OrthoDB" id="6154100at2759"/>
<dbReference type="InterPro" id="IPR000718">
    <property type="entry name" value="Peptidase_M13"/>
</dbReference>
<sequence>CITPDCLKSGAFIQNSLNISVDPCQDFYNYACGSFKETHPLEPGSTYRTVVSEIYDSNQQKLKRVLDVPVQRKGINSAEQKAKDYHNGCLDDYGKMKLGGNPFLEKVISKVGGWYVLDTMEDSYDYKKMFKKVHVDFWTDALFTFNVRTDWLNWLKTSIQVRINFYGLPT</sequence>
<evidence type="ECO:0000313" key="2">
    <source>
        <dbReference type="EMBL" id="ESO95504.1"/>
    </source>
</evidence>
<evidence type="ECO:0000259" key="1">
    <source>
        <dbReference type="Pfam" id="PF05649"/>
    </source>
</evidence>
<gene>
    <name evidence="2" type="ORF">LOTGIDRAFT_85938</name>
</gene>
<organism evidence="2 3">
    <name type="scientific">Lottia gigantea</name>
    <name type="common">Giant owl limpet</name>
    <dbReference type="NCBI Taxonomy" id="225164"/>
    <lineage>
        <taxon>Eukaryota</taxon>
        <taxon>Metazoa</taxon>
        <taxon>Spiralia</taxon>
        <taxon>Lophotrochozoa</taxon>
        <taxon>Mollusca</taxon>
        <taxon>Gastropoda</taxon>
        <taxon>Patellogastropoda</taxon>
        <taxon>Lottioidea</taxon>
        <taxon>Lottiidae</taxon>
        <taxon>Lottia</taxon>
    </lineage>
</organism>
<dbReference type="GeneID" id="20252673"/>
<proteinExistence type="predicted"/>
<dbReference type="KEGG" id="lgi:LOTGIDRAFT_85938"/>
<dbReference type="EMBL" id="KB201656">
    <property type="protein sequence ID" value="ESO95504.1"/>
    <property type="molecule type" value="Genomic_DNA"/>
</dbReference>
<dbReference type="GO" id="GO:0004222">
    <property type="term" value="F:metalloendopeptidase activity"/>
    <property type="evidence" value="ECO:0007669"/>
    <property type="project" value="InterPro"/>
</dbReference>
<dbReference type="PANTHER" id="PTHR11733">
    <property type="entry name" value="ZINC METALLOPROTEASE FAMILY M13 NEPRILYSIN-RELATED"/>
    <property type="match status" value="1"/>
</dbReference>
<dbReference type="HOGENOM" id="CLU_1574628_0_0_1"/>
<keyword evidence="3" id="KW-1185">Reference proteome</keyword>
<dbReference type="RefSeq" id="XP_009053790.1">
    <property type="nucleotide sequence ID" value="XM_009055542.1"/>
</dbReference>